<keyword evidence="1" id="KW-0472">Membrane</keyword>
<comment type="caution">
    <text evidence="2">The sequence shown here is derived from an EMBL/GenBank/DDBJ whole genome shotgun (WGS) entry which is preliminary data.</text>
</comment>
<feature type="transmembrane region" description="Helical" evidence="1">
    <location>
        <begin position="234"/>
        <end position="255"/>
    </location>
</feature>
<dbReference type="AlphaFoldDB" id="A0A6G0WLB3"/>
<dbReference type="InterPro" id="IPR001611">
    <property type="entry name" value="Leu-rich_rpt"/>
</dbReference>
<evidence type="ECO:0000313" key="2">
    <source>
        <dbReference type="EMBL" id="KAF0728103.1"/>
    </source>
</evidence>
<dbReference type="VEuPathDB" id="FungiDB:AeMF1_021349"/>
<keyword evidence="3" id="KW-1185">Reference proteome</keyword>
<evidence type="ECO:0000256" key="1">
    <source>
        <dbReference type="SAM" id="Phobius"/>
    </source>
</evidence>
<sequence>MVQITFRFFVATAYMTAVAVANIFVCPSSLSPCFVKSLNGTATTPVEIVSSGDINASKMDITTIECTRLQASSLIRLNLSYNALSSMDNLLCLPSSLQVLTPFQTSLPQQCELQPAYCDGKHQLELLSKPHYLNPPRQCHRIHAKHFISPHFDHIVLDLSNNPLASVVLSKATYTQLNALPSLSMHTTTQRVDLLLNNFQFNGCGVQDIKYLGENVVCVETSLPSIESAAASTAGHLVAIVVLFAVIMGGGAFYLSKRAKRRRAESLETCPSACFDGTATPMH</sequence>
<keyword evidence="1" id="KW-1133">Transmembrane helix</keyword>
<name>A0A6G0WLB3_9STRA</name>
<protein>
    <submittedName>
        <fullName evidence="2">Uncharacterized protein</fullName>
    </submittedName>
</protein>
<dbReference type="Proteomes" id="UP000481153">
    <property type="component" value="Unassembled WGS sequence"/>
</dbReference>
<evidence type="ECO:0000313" key="3">
    <source>
        <dbReference type="Proteomes" id="UP000481153"/>
    </source>
</evidence>
<dbReference type="PROSITE" id="PS51450">
    <property type="entry name" value="LRR"/>
    <property type="match status" value="1"/>
</dbReference>
<dbReference type="EMBL" id="VJMJ01000181">
    <property type="protein sequence ID" value="KAF0728103.1"/>
    <property type="molecule type" value="Genomic_DNA"/>
</dbReference>
<organism evidence="2 3">
    <name type="scientific">Aphanomyces euteiches</name>
    <dbReference type="NCBI Taxonomy" id="100861"/>
    <lineage>
        <taxon>Eukaryota</taxon>
        <taxon>Sar</taxon>
        <taxon>Stramenopiles</taxon>
        <taxon>Oomycota</taxon>
        <taxon>Saprolegniomycetes</taxon>
        <taxon>Saprolegniales</taxon>
        <taxon>Verrucalvaceae</taxon>
        <taxon>Aphanomyces</taxon>
    </lineage>
</organism>
<accession>A0A6G0WLB3</accession>
<gene>
    <name evidence="2" type="ORF">Ae201684_013931</name>
</gene>
<keyword evidence="1" id="KW-0812">Transmembrane</keyword>
<reference evidence="2 3" key="1">
    <citation type="submission" date="2019-07" db="EMBL/GenBank/DDBJ databases">
        <title>Genomics analysis of Aphanomyces spp. identifies a new class of oomycete effector associated with host adaptation.</title>
        <authorList>
            <person name="Gaulin E."/>
        </authorList>
    </citation>
    <scope>NUCLEOTIDE SEQUENCE [LARGE SCALE GENOMIC DNA]</scope>
    <source>
        <strain evidence="2 3">ATCC 201684</strain>
    </source>
</reference>
<proteinExistence type="predicted"/>